<dbReference type="InterPro" id="IPR008409">
    <property type="entry name" value="SPF27"/>
</dbReference>
<evidence type="ECO:0000313" key="9">
    <source>
        <dbReference type="Proteomes" id="UP000193986"/>
    </source>
</evidence>
<dbReference type="GO" id="GO:0071011">
    <property type="term" value="C:precatalytic spliceosome"/>
    <property type="evidence" value="ECO:0007669"/>
    <property type="project" value="TreeGrafter"/>
</dbReference>
<evidence type="ECO:0000256" key="3">
    <source>
        <dbReference type="ARBA" id="ARBA00022664"/>
    </source>
</evidence>
<keyword evidence="9" id="KW-1185">Reference proteome</keyword>
<evidence type="ECO:0000313" key="8">
    <source>
        <dbReference type="EMBL" id="ORY24792.1"/>
    </source>
</evidence>
<keyword evidence="3" id="KW-0507">mRNA processing</keyword>
<reference evidence="8 9" key="1">
    <citation type="submission" date="2016-07" db="EMBL/GenBank/DDBJ databases">
        <title>Pervasive Adenine N6-methylation of Active Genes in Fungi.</title>
        <authorList>
            <consortium name="DOE Joint Genome Institute"/>
            <person name="Mondo S.J."/>
            <person name="Dannebaum R.O."/>
            <person name="Kuo R.C."/>
            <person name="Labutti K."/>
            <person name="Haridas S."/>
            <person name="Kuo A."/>
            <person name="Salamov A."/>
            <person name="Ahrendt S.R."/>
            <person name="Lipzen A."/>
            <person name="Sullivan W."/>
            <person name="Andreopoulos W.B."/>
            <person name="Clum A."/>
            <person name="Lindquist E."/>
            <person name="Daum C."/>
            <person name="Ramamoorthy G.K."/>
            <person name="Gryganskyi A."/>
            <person name="Culley D."/>
            <person name="Magnuson J.K."/>
            <person name="James T.Y."/>
            <person name="O'Malley M.A."/>
            <person name="Stajich J.E."/>
            <person name="Spatafora J.W."/>
            <person name="Visel A."/>
            <person name="Grigoriev I.V."/>
        </authorList>
    </citation>
    <scope>NUCLEOTIDE SEQUENCE [LARGE SCALE GENOMIC DNA]</scope>
    <source>
        <strain evidence="8 9">68-887.2</strain>
    </source>
</reference>
<dbReference type="AlphaFoldDB" id="A0A1Y2AQI7"/>
<evidence type="ECO:0000256" key="1">
    <source>
        <dbReference type="ARBA" id="ARBA00004123"/>
    </source>
</evidence>
<dbReference type="EMBL" id="MCFC01000064">
    <property type="protein sequence ID" value="ORY24792.1"/>
    <property type="molecule type" value="Genomic_DNA"/>
</dbReference>
<comment type="similarity">
    <text evidence="2">Belongs to the SPF27 family.</text>
</comment>
<dbReference type="GO" id="GO:0071013">
    <property type="term" value="C:catalytic step 2 spliceosome"/>
    <property type="evidence" value="ECO:0007669"/>
    <property type="project" value="TreeGrafter"/>
</dbReference>
<dbReference type="OrthoDB" id="205794at2759"/>
<comment type="subcellular location">
    <subcellularLocation>
        <location evidence="1">Nucleus</location>
    </subcellularLocation>
</comment>
<protein>
    <submittedName>
        <fullName evidence="8">Pre-mRNA-splicing factor SPF27</fullName>
    </submittedName>
</protein>
<evidence type="ECO:0000256" key="4">
    <source>
        <dbReference type="ARBA" id="ARBA00022728"/>
    </source>
</evidence>
<proteinExistence type="inferred from homology"/>
<dbReference type="GO" id="GO:0000974">
    <property type="term" value="C:Prp19 complex"/>
    <property type="evidence" value="ECO:0007669"/>
    <property type="project" value="TreeGrafter"/>
</dbReference>
<sequence>MSSSNIDALPYYDKQVDDPSLKAAAKALIEAELRQTPQIAPNDPRIPPNVEIFAKTKELSELLDGYPEHPIRGIDPSKFGVPRLEEDASLEDMMEAERRGRIGLGHMALRHDNIDLLATYGPNAWLVRNYQLNSQLTELQQTLASLKEQVTDVNRARRVAQEETGTHLSRLEGRWQDLVGATVQLEMACVAMEGEVRGLRSKEDELKKEVEELEAQA</sequence>
<dbReference type="STRING" id="71784.A0A1Y2AQI7"/>
<dbReference type="PANTHER" id="PTHR13296:SF0">
    <property type="entry name" value="PRE-MRNA-SPLICING FACTOR SPF27"/>
    <property type="match status" value="1"/>
</dbReference>
<name>A0A1Y2AQI7_9TREE</name>
<keyword evidence="4" id="KW-0747">Spliceosome</keyword>
<dbReference type="Proteomes" id="UP000193986">
    <property type="component" value="Unassembled WGS sequence"/>
</dbReference>
<gene>
    <name evidence="8" type="ORF">BCR39DRAFT_545957</name>
</gene>
<dbReference type="InParanoid" id="A0A1Y2AQI7"/>
<keyword evidence="7" id="KW-0175">Coiled coil</keyword>
<accession>A0A1Y2AQI7</accession>
<evidence type="ECO:0000256" key="5">
    <source>
        <dbReference type="ARBA" id="ARBA00023187"/>
    </source>
</evidence>
<feature type="coiled-coil region" evidence="7">
    <location>
        <begin position="189"/>
        <end position="216"/>
    </location>
</feature>
<dbReference type="GO" id="GO:0006397">
    <property type="term" value="P:mRNA processing"/>
    <property type="evidence" value="ECO:0007669"/>
    <property type="project" value="UniProtKB-KW"/>
</dbReference>
<dbReference type="PANTHER" id="PTHR13296">
    <property type="entry name" value="BCAS2 PROTEIN"/>
    <property type="match status" value="1"/>
</dbReference>
<comment type="caution">
    <text evidence="8">The sequence shown here is derived from an EMBL/GenBank/DDBJ whole genome shotgun (WGS) entry which is preliminary data.</text>
</comment>
<dbReference type="Pfam" id="PF05700">
    <property type="entry name" value="BCAS2"/>
    <property type="match status" value="1"/>
</dbReference>
<evidence type="ECO:0000256" key="6">
    <source>
        <dbReference type="ARBA" id="ARBA00023242"/>
    </source>
</evidence>
<evidence type="ECO:0000256" key="7">
    <source>
        <dbReference type="SAM" id="Coils"/>
    </source>
</evidence>
<keyword evidence="6" id="KW-0539">Nucleus</keyword>
<organism evidence="8 9">
    <name type="scientific">Naematelia encephala</name>
    <dbReference type="NCBI Taxonomy" id="71784"/>
    <lineage>
        <taxon>Eukaryota</taxon>
        <taxon>Fungi</taxon>
        <taxon>Dikarya</taxon>
        <taxon>Basidiomycota</taxon>
        <taxon>Agaricomycotina</taxon>
        <taxon>Tremellomycetes</taxon>
        <taxon>Tremellales</taxon>
        <taxon>Naemateliaceae</taxon>
        <taxon>Naematelia</taxon>
    </lineage>
</organism>
<keyword evidence="5" id="KW-0508">mRNA splicing</keyword>
<dbReference type="GO" id="GO:0008380">
    <property type="term" value="P:RNA splicing"/>
    <property type="evidence" value="ECO:0007669"/>
    <property type="project" value="UniProtKB-KW"/>
</dbReference>
<evidence type="ECO:0000256" key="2">
    <source>
        <dbReference type="ARBA" id="ARBA00010788"/>
    </source>
</evidence>
<feature type="coiled-coil region" evidence="7">
    <location>
        <begin position="129"/>
        <end position="163"/>
    </location>
</feature>